<dbReference type="PANTHER" id="PTHR22726:SF4">
    <property type="entry name" value="METALLOPROTEASE LOIP"/>
    <property type="match status" value="1"/>
</dbReference>
<evidence type="ECO:0000256" key="6">
    <source>
        <dbReference type="RuleBase" id="RU003983"/>
    </source>
</evidence>
<keyword evidence="1 6" id="KW-0645">Protease</keyword>
<evidence type="ECO:0000259" key="7">
    <source>
        <dbReference type="Pfam" id="PF01435"/>
    </source>
</evidence>
<keyword evidence="3 6" id="KW-0378">Hydrolase</keyword>
<dbReference type="InterPro" id="IPR051156">
    <property type="entry name" value="Mito/Outer_Membr_Metalloprot"/>
</dbReference>
<dbReference type="PROSITE" id="PS51257">
    <property type="entry name" value="PROKAR_LIPOPROTEIN"/>
    <property type="match status" value="1"/>
</dbReference>
<keyword evidence="4 6" id="KW-0862">Zinc</keyword>
<gene>
    <name evidence="8" type="ORF">B2J69_17345</name>
</gene>
<accession>A0A1V9DCT0</accession>
<feature type="domain" description="Peptidase M48" evidence="7">
    <location>
        <begin position="71"/>
        <end position="245"/>
    </location>
</feature>
<dbReference type="OrthoDB" id="9810445at2"/>
<evidence type="ECO:0000313" key="8">
    <source>
        <dbReference type="EMBL" id="OQP31585.1"/>
    </source>
</evidence>
<dbReference type="GO" id="GO:0046872">
    <property type="term" value="F:metal ion binding"/>
    <property type="evidence" value="ECO:0007669"/>
    <property type="project" value="UniProtKB-KW"/>
</dbReference>
<keyword evidence="5 6" id="KW-0482">Metalloprotease</keyword>
<dbReference type="RefSeq" id="WP_081140887.1">
    <property type="nucleotide sequence ID" value="NZ_MWUE01000026.1"/>
</dbReference>
<dbReference type="GO" id="GO:0051603">
    <property type="term" value="P:proteolysis involved in protein catabolic process"/>
    <property type="evidence" value="ECO:0007669"/>
    <property type="project" value="TreeGrafter"/>
</dbReference>
<comment type="cofactor">
    <cofactor evidence="6">
        <name>Zn(2+)</name>
        <dbReference type="ChEBI" id="CHEBI:29105"/>
    </cofactor>
    <text evidence="6">Binds 1 zinc ion per subunit.</text>
</comment>
<evidence type="ECO:0000256" key="2">
    <source>
        <dbReference type="ARBA" id="ARBA00022723"/>
    </source>
</evidence>
<comment type="caution">
    <text evidence="8">The sequence shown here is derived from an EMBL/GenBank/DDBJ whole genome shotgun (WGS) entry which is preliminary data.</text>
</comment>
<evidence type="ECO:0000313" key="9">
    <source>
        <dbReference type="Proteomes" id="UP000192769"/>
    </source>
</evidence>
<evidence type="ECO:0000256" key="5">
    <source>
        <dbReference type="ARBA" id="ARBA00023049"/>
    </source>
</evidence>
<dbReference type="EMBL" id="MWUE01000026">
    <property type="protein sequence ID" value="OQP31585.1"/>
    <property type="molecule type" value="Genomic_DNA"/>
</dbReference>
<dbReference type="AlphaFoldDB" id="A0A1V9DCT0"/>
<dbReference type="GO" id="GO:0016020">
    <property type="term" value="C:membrane"/>
    <property type="evidence" value="ECO:0007669"/>
    <property type="project" value="TreeGrafter"/>
</dbReference>
<sequence length="252" mass="26845">MKIKTGITAIGLAALLSGCQGMDNNALLQSGAQAFQAYTLNDAQVKQLSDQSCAQMDKENQLAPADSTYQQRLNKIAAALGDNINGTPANYRVYLTKDVNAWAMANGCIRVYSGLMDMMDNNEVEGVLGHEMGHVALGHTRKAMQVAFGTTAARTAAASVGGVIGSLSQSQLGDLGEQLVNAQFSQTQESQADDYSYDLLKKRGIDPLGLATSFEKLAKMQQGQQSSLFDSHPDSAARAQHIRERIAADGGK</sequence>
<dbReference type="Pfam" id="PF01435">
    <property type="entry name" value="Peptidase_M48"/>
    <property type="match status" value="1"/>
</dbReference>
<evidence type="ECO:0000256" key="4">
    <source>
        <dbReference type="ARBA" id="ARBA00022833"/>
    </source>
</evidence>
<evidence type="ECO:0000256" key="3">
    <source>
        <dbReference type="ARBA" id="ARBA00022801"/>
    </source>
</evidence>
<reference evidence="8 9" key="1">
    <citation type="submission" date="2017-02" db="EMBL/GenBank/DDBJ databases">
        <title>Whole genome shotgun sequence of Pantoea agglomerans strain AS1 isolated from a cycad, Zamia floridana in Central Florida, USA.</title>
        <authorList>
            <person name="Lata P."/>
            <person name="Govindarajan S."/>
            <person name="Qi F."/>
            <person name="Li J.-L."/>
            <person name="Maurya S.K."/>
            <person name="Sahoo M.K."/>
        </authorList>
    </citation>
    <scope>NUCLEOTIDE SEQUENCE [LARGE SCALE GENOMIC DNA]</scope>
    <source>
        <strain evidence="8 9">AS1</strain>
    </source>
</reference>
<keyword evidence="2" id="KW-0479">Metal-binding</keyword>
<protein>
    <submittedName>
        <fullName evidence="8">Metalloprotease</fullName>
    </submittedName>
</protein>
<name>A0A1V9DCT0_9GAMM</name>
<dbReference type="CDD" id="cd07334">
    <property type="entry name" value="M48C_loiP_like"/>
    <property type="match status" value="1"/>
</dbReference>
<dbReference type="GO" id="GO:0004222">
    <property type="term" value="F:metalloendopeptidase activity"/>
    <property type="evidence" value="ECO:0007669"/>
    <property type="project" value="InterPro"/>
</dbReference>
<organism evidence="8 9">
    <name type="scientific">Pantoea latae</name>
    <dbReference type="NCBI Taxonomy" id="1964541"/>
    <lineage>
        <taxon>Bacteria</taxon>
        <taxon>Pseudomonadati</taxon>
        <taxon>Pseudomonadota</taxon>
        <taxon>Gammaproteobacteria</taxon>
        <taxon>Enterobacterales</taxon>
        <taxon>Erwiniaceae</taxon>
        <taxon>Pantoea</taxon>
    </lineage>
</organism>
<dbReference type="PANTHER" id="PTHR22726">
    <property type="entry name" value="METALLOENDOPEPTIDASE OMA1"/>
    <property type="match status" value="1"/>
</dbReference>
<dbReference type="Proteomes" id="UP000192769">
    <property type="component" value="Unassembled WGS sequence"/>
</dbReference>
<dbReference type="InterPro" id="IPR001915">
    <property type="entry name" value="Peptidase_M48"/>
</dbReference>
<proteinExistence type="inferred from homology"/>
<comment type="similarity">
    <text evidence="6">Belongs to the peptidase M48 family.</text>
</comment>
<dbReference type="Gene3D" id="3.30.2010.10">
    <property type="entry name" value="Metalloproteases ('zincins'), catalytic domain"/>
    <property type="match status" value="1"/>
</dbReference>
<evidence type="ECO:0000256" key="1">
    <source>
        <dbReference type="ARBA" id="ARBA00022670"/>
    </source>
</evidence>
<keyword evidence="9" id="KW-1185">Reference proteome</keyword>